<dbReference type="Proteomes" id="UP000887575">
    <property type="component" value="Unassembled WGS sequence"/>
</dbReference>
<keyword evidence="1" id="KW-1185">Reference proteome</keyword>
<dbReference type="WBParaSite" id="MBELARI_LOCUS14756">
    <property type="protein sequence ID" value="MBELARI_LOCUS14756"/>
    <property type="gene ID" value="MBELARI_LOCUS14756"/>
</dbReference>
<name>A0AAF3J3Z7_9BILA</name>
<reference evidence="2" key="1">
    <citation type="submission" date="2024-02" db="UniProtKB">
        <authorList>
            <consortium name="WormBaseParasite"/>
        </authorList>
    </citation>
    <scope>IDENTIFICATION</scope>
</reference>
<protein>
    <submittedName>
        <fullName evidence="2">Uncharacterized protein</fullName>
    </submittedName>
</protein>
<evidence type="ECO:0000313" key="2">
    <source>
        <dbReference type="WBParaSite" id="MBELARI_LOCUS14756"/>
    </source>
</evidence>
<accession>A0AAF3J3Z7</accession>
<organism evidence="1 2">
    <name type="scientific">Mesorhabditis belari</name>
    <dbReference type="NCBI Taxonomy" id="2138241"/>
    <lineage>
        <taxon>Eukaryota</taxon>
        <taxon>Metazoa</taxon>
        <taxon>Ecdysozoa</taxon>
        <taxon>Nematoda</taxon>
        <taxon>Chromadorea</taxon>
        <taxon>Rhabditida</taxon>
        <taxon>Rhabditina</taxon>
        <taxon>Rhabditomorpha</taxon>
        <taxon>Rhabditoidea</taxon>
        <taxon>Rhabditidae</taxon>
        <taxon>Mesorhabditinae</taxon>
        <taxon>Mesorhabditis</taxon>
    </lineage>
</organism>
<dbReference type="AlphaFoldDB" id="A0AAF3J3Z7"/>
<evidence type="ECO:0000313" key="1">
    <source>
        <dbReference type="Proteomes" id="UP000887575"/>
    </source>
</evidence>
<sequence>MGTFTVSYWARKFWWEQRYLWAASAVAFYYGTCWDNAGTHKASMMKGHSRMFADRRQQILASNPHADVWRS</sequence>
<proteinExistence type="predicted"/>